<dbReference type="InterPro" id="IPR038282">
    <property type="entry name" value="DUF2267_sf"/>
</dbReference>
<dbReference type="Pfam" id="PF10025">
    <property type="entry name" value="DUF2267"/>
    <property type="match status" value="1"/>
</dbReference>
<proteinExistence type="predicted"/>
<dbReference type="EMBL" id="QBMC01000217">
    <property type="protein sequence ID" value="PZO10358.1"/>
    <property type="molecule type" value="Genomic_DNA"/>
</dbReference>
<gene>
    <name evidence="1" type="ORF">DCF25_20635</name>
</gene>
<organism evidence="1 2">
    <name type="scientific">Leptolyngbya foveolarum</name>
    <dbReference type="NCBI Taxonomy" id="47253"/>
    <lineage>
        <taxon>Bacteria</taxon>
        <taxon>Bacillati</taxon>
        <taxon>Cyanobacteriota</taxon>
        <taxon>Cyanophyceae</taxon>
        <taxon>Leptolyngbyales</taxon>
        <taxon>Leptolyngbyaceae</taxon>
        <taxon>Leptolyngbya group</taxon>
        <taxon>Leptolyngbya</taxon>
    </lineage>
</organism>
<comment type="caution">
    <text evidence="1">The sequence shown here is derived from an EMBL/GenBank/DDBJ whole genome shotgun (WGS) entry which is preliminary data.</text>
</comment>
<protein>
    <submittedName>
        <fullName evidence="1">DUF2267 domain-containing protein</fullName>
    </submittedName>
</protein>
<evidence type="ECO:0000313" key="1">
    <source>
        <dbReference type="EMBL" id="PZO10358.1"/>
    </source>
</evidence>
<accession>A0A2W4VTZ0</accession>
<dbReference type="Proteomes" id="UP000249354">
    <property type="component" value="Unassembled WGS sequence"/>
</dbReference>
<evidence type="ECO:0000313" key="2">
    <source>
        <dbReference type="Proteomes" id="UP000249354"/>
    </source>
</evidence>
<dbReference type="AlphaFoldDB" id="A0A2W4VTZ0"/>
<dbReference type="Gene3D" id="1.10.490.110">
    <property type="entry name" value="Uncharacterized conserved protein DUF2267"/>
    <property type="match status" value="1"/>
</dbReference>
<reference evidence="2" key="1">
    <citation type="submission" date="2018-04" db="EMBL/GenBank/DDBJ databases">
        <authorList>
            <person name="Cornet L."/>
        </authorList>
    </citation>
    <scope>NUCLEOTIDE SEQUENCE [LARGE SCALE GENOMIC DNA]</scope>
</reference>
<sequence length="262" mass="29352">MTIELKEDVMYILLTKMGNRPMSDEAKPIQLSPTDFTGRNTDKSEILSHLDYLNQKGYIEAEFEGDAYADEGPNPLPDHVGLRTAKMTPKGKELLEQMKANPPEALQTGPSTPIATKDTDFLEKVMLKGNIEDIYDARDITEIVFRTMRDLMTTEAQEDVASDLHTKTLETDKKALSGEVSDLWKDSNPLVRFLSKIRPPLKFGDDTFLFRIEKEAGLPKTTGPNTVVKAVFSATKEELSDARVAEVAEFLPGKVRTLWEEA</sequence>
<dbReference type="InterPro" id="IPR018727">
    <property type="entry name" value="DUF2267"/>
</dbReference>
<name>A0A2W4VTZ0_9CYAN</name>
<reference evidence="1 2" key="2">
    <citation type="submission" date="2018-06" db="EMBL/GenBank/DDBJ databases">
        <title>Metagenomic assembly of (sub)arctic Cyanobacteria and their associated microbiome from non-axenic cultures.</title>
        <authorList>
            <person name="Baurain D."/>
        </authorList>
    </citation>
    <scope>NUCLEOTIDE SEQUENCE [LARGE SCALE GENOMIC DNA]</scope>
    <source>
        <strain evidence="1">ULC129bin1</strain>
    </source>
</reference>